<gene>
    <name evidence="2" type="ORF">K489DRAFT_407732</name>
</gene>
<sequence>MLLVELPVELLIEIMYHFEEIASALKLSATNRMMRAIWHENTTSVVQSMFEIRPEDVEVTLELCEIEEASIAAAAAAKQEGIVDGLMTDADDDDDQDQNARVRRTLFRLQRSADAVARLKKEVKEVWDHGFIDGVVHVDATWNEEICYPVTNSDYWQAYTRILRLAVAYQHEQFLPAACESMCDSSVADMDFLWKIDRILYIQCDDSNTLRQEDKTSPGQDYDWWNRPPSPASFYMPTSWDFALETIALECEWCLAGQDAEQCRMAFEVHHHHYGQELVAEMYGADRTPWMKWSGLAKRWENSILDA</sequence>
<protein>
    <recommendedName>
        <fullName evidence="3">F-box domain-containing protein</fullName>
    </recommendedName>
</protein>
<name>A0A6J3MAH1_9PEZI</name>
<reference evidence="2" key="3">
    <citation type="submission" date="2025-08" db="UniProtKB">
        <authorList>
            <consortium name="RefSeq"/>
        </authorList>
    </citation>
    <scope>IDENTIFICATION</scope>
    <source>
        <strain evidence="2">CBS 342.82</strain>
    </source>
</reference>
<evidence type="ECO:0000313" key="1">
    <source>
        <dbReference type="Proteomes" id="UP000504637"/>
    </source>
</evidence>
<reference evidence="2" key="1">
    <citation type="submission" date="2020-01" db="EMBL/GenBank/DDBJ databases">
        <authorList>
            <consortium name="DOE Joint Genome Institute"/>
            <person name="Haridas S."/>
            <person name="Albert R."/>
            <person name="Binder M."/>
            <person name="Bloem J."/>
            <person name="Labutti K."/>
            <person name="Salamov A."/>
            <person name="Andreopoulos B."/>
            <person name="Baker S.E."/>
            <person name="Barry K."/>
            <person name="Bills G."/>
            <person name="Bluhm B.H."/>
            <person name="Cannon C."/>
            <person name="Castanera R."/>
            <person name="Culley D.E."/>
            <person name="Daum C."/>
            <person name="Ezra D."/>
            <person name="Gonzalez J.B."/>
            <person name="Henrissat B."/>
            <person name="Kuo A."/>
            <person name="Liang C."/>
            <person name="Lipzen A."/>
            <person name="Lutzoni F."/>
            <person name="Magnuson J."/>
            <person name="Mondo S."/>
            <person name="Nolan M."/>
            <person name="Ohm R."/>
            <person name="Pangilinan J."/>
            <person name="Park H.-J."/>
            <person name="Ramirez L."/>
            <person name="Alfaro M."/>
            <person name="Sun H."/>
            <person name="Tritt A."/>
            <person name="Yoshinaga Y."/>
            <person name="Zwiers L.-H."/>
            <person name="Turgeon B.G."/>
            <person name="Goodwin S.B."/>
            <person name="Spatafora J.W."/>
            <person name="Crous P.W."/>
            <person name="Grigoriev I.V."/>
        </authorList>
    </citation>
    <scope>NUCLEOTIDE SEQUENCE</scope>
    <source>
        <strain evidence="2">CBS 342.82</strain>
    </source>
</reference>
<keyword evidence="1" id="KW-1185">Reference proteome</keyword>
<dbReference type="GeneID" id="54365200"/>
<organism evidence="2">
    <name type="scientific">Dissoconium aciculare CBS 342.82</name>
    <dbReference type="NCBI Taxonomy" id="1314786"/>
    <lineage>
        <taxon>Eukaryota</taxon>
        <taxon>Fungi</taxon>
        <taxon>Dikarya</taxon>
        <taxon>Ascomycota</taxon>
        <taxon>Pezizomycotina</taxon>
        <taxon>Dothideomycetes</taxon>
        <taxon>Dothideomycetidae</taxon>
        <taxon>Mycosphaerellales</taxon>
        <taxon>Dissoconiaceae</taxon>
        <taxon>Dissoconium</taxon>
    </lineage>
</organism>
<evidence type="ECO:0008006" key="3">
    <source>
        <dbReference type="Google" id="ProtNLM"/>
    </source>
</evidence>
<dbReference type="AlphaFoldDB" id="A0A6J3MAH1"/>
<accession>A0A6J3MAH1</accession>
<dbReference type="RefSeq" id="XP_033462057.1">
    <property type="nucleotide sequence ID" value="XM_033607400.1"/>
</dbReference>
<dbReference type="Proteomes" id="UP000504637">
    <property type="component" value="Unplaced"/>
</dbReference>
<proteinExistence type="predicted"/>
<evidence type="ECO:0000313" key="2">
    <source>
        <dbReference type="RefSeq" id="XP_033462057.1"/>
    </source>
</evidence>
<reference evidence="2" key="2">
    <citation type="submission" date="2020-04" db="EMBL/GenBank/DDBJ databases">
        <authorList>
            <consortium name="NCBI Genome Project"/>
        </authorList>
    </citation>
    <scope>NUCLEOTIDE SEQUENCE</scope>
    <source>
        <strain evidence="2">CBS 342.82</strain>
    </source>
</reference>